<proteinExistence type="inferred from homology"/>
<dbReference type="SUPFAM" id="SSF53335">
    <property type="entry name" value="S-adenosyl-L-methionine-dependent methyltransferases"/>
    <property type="match status" value="1"/>
</dbReference>
<accession>C6LI45</accession>
<dbReference type="GO" id="GO:0008176">
    <property type="term" value="F:tRNA (guanine(46)-N7)-methyltransferase activity"/>
    <property type="evidence" value="ECO:0007669"/>
    <property type="project" value="UniProtKB-UniRule"/>
</dbReference>
<comment type="similarity">
    <text evidence="8 9">Belongs to the class I-like SAM-binding methyltransferase superfamily. TrmB family.</text>
</comment>
<dbReference type="NCBIfam" id="TIGR00091">
    <property type="entry name" value="tRNA (guanosine(46)-N7)-methyltransferase TrmB"/>
    <property type="match status" value="1"/>
</dbReference>
<organism evidence="10 11">
    <name type="scientific">Marvinbryantia formatexigens DSM 14469</name>
    <dbReference type="NCBI Taxonomy" id="478749"/>
    <lineage>
        <taxon>Bacteria</taxon>
        <taxon>Bacillati</taxon>
        <taxon>Bacillota</taxon>
        <taxon>Clostridia</taxon>
        <taxon>Lachnospirales</taxon>
        <taxon>Lachnospiraceae</taxon>
        <taxon>Marvinbryantia</taxon>
    </lineage>
</organism>
<dbReference type="FunFam" id="3.40.50.150:FF:000035">
    <property type="entry name" value="tRNA (guanine-N(7)-)-methyltransferase"/>
    <property type="match status" value="1"/>
</dbReference>
<dbReference type="InterPro" id="IPR055361">
    <property type="entry name" value="tRNA_methyltr_TrmB_bact"/>
</dbReference>
<gene>
    <name evidence="9 10" type="primary">trmB</name>
    <name evidence="10" type="ORF">BRYFOR_08316</name>
</gene>
<feature type="binding site" evidence="9">
    <location>
        <position position="171"/>
    </location>
    <ligand>
        <name>substrate</name>
    </ligand>
</feature>
<evidence type="ECO:0000256" key="6">
    <source>
        <dbReference type="ARBA" id="ARBA00022694"/>
    </source>
</evidence>
<evidence type="ECO:0000256" key="3">
    <source>
        <dbReference type="ARBA" id="ARBA00022603"/>
    </source>
</evidence>
<evidence type="ECO:0000256" key="8">
    <source>
        <dbReference type="ARBA" id="ARBA00060767"/>
    </source>
</evidence>
<comment type="pathway">
    <text evidence="7 9">tRNA modification; N(7)-methylguanine-tRNA biosynthesis.</text>
</comment>
<comment type="caution">
    <text evidence="9">Lacks conserved residue(s) required for the propagation of feature annotation.</text>
</comment>
<evidence type="ECO:0000313" key="10">
    <source>
        <dbReference type="EMBL" id="EET59700.1"/>
    </source>
</evidence>
<feature type="binding site" evidence="9">
    <location>
        <position position="84"/>
    </location>
    <ligand>
        <name>S-adenosyl-L-methionine</name>
        <dbReference type="ChEBI" id="CHEBI:59789"/>
    </ligand>
</feature>
<dbReference type="PANTHER" id="PTHR23417">
    <property type="entry name" value="3-DEOXY-D-MANNO-OCTULOSONIC-ACID TRANSFERASE/TRNA GUANINE-N 7 - -METHYLTRANSFERASE"/>
    <property type="match status" value="1"/>
</dbReference>
<reference evidence="10" key="1">
    <citation type="submission" date="2009-07" db="EMBL/GenBank/DDBJ databases">
        <authorList>
            <person name="Weinstock G."/>
            <person name="Sodergren E."/>
            <person name="Clifton S."/>
            <person name="Fulton L."/>
            <person name="Fulton B."/>
            <person name="Courtney L."/>
            <person name="Fronick C."/>
            <person name="Harrison M."/>
            <person name="Strong C."/>
            <person name="Farmer C."/>
            <person name="Delahaunty K."/>
            <person name="Markovic C."/>
            <person name="Hall O."/>
            <person name="Minx P."/>
            <person name="Tomlinson C."/>
            <person name="Mitreva M."/>
            <person name="Nelson J."/>
            <person name="Hou S."/>
            <person name="Wollam A."/>
            <person name="Pepin K.H."/>
            <person name="Johnson M."/>
            <person name="Bhonagiri V."/>
            <person name="Nash W.E."/>
            <person name="Warren W."/>
            <person name="Chinwalla A."/>
            <person name="Mardis E.R."/>
            <person name="Wilson R.K."/>
        </authorList>
    </citation>
    <scope>NUCLEOTIDE SEQUENCE [LARGE SCALE GENOMIC DNA]</scope>
    <source>
        <strain evidence="10">DSM 14469</strain>
    </source>
</reference>
<dbReference type="UniPathway" id="UPA00989"/>
<dbReference type="InterPro" id="IPR003358">
    <property type="entry name" value="tRNA_(Gua-N-7)_MeTrfase_Trmb"/>
</dbReference>
<dbReference type="Proteomes" id="UP000005561">
    <property type="component" value="Unassembled WGS sequence"/>
</dbReference>
<keyword evidence="6 9" id="KW-0819">tRNA processing</keyword>
<feature type="binding site" evidence="9">
    <location>
        <position position="139"/>
    </location>
    <ligand>
        <name>substrate</name>
    </ligand>
</feature>
<evidence type="ECO:0000256" key="9">
    <source>
        <dbReference type="HAMAP-Rule" id="MF_01057"/>
    </source>
</evidence>
<evidence type="ECO:0000256" key="1">
    <source>
        <dbReference type="ARBA" id="ARBA00000142"/>
    </source>
</evidence>
<name>C6LI45_9FIRM</name>
<sequence length="249" mass="28160">MLYSVTEPDGSPEGGYMRLRNIPRAEAVIADSALVVHNPKEQRGSWQKLFGNTNPVHIEVGMGKGQFLTQLAAMHPEINYVGIERYTSVLLRAVEKLEKQEEKPENLLFICMDARELQEVFGEGEVEKIYLNFSDPWPKERHADRRLTSGKFLKRYEQILAPDGMVEFKTDNRGLFDFSMKETGPAGWMLKQFTYDLHGDEQLSQGNVMTEYEEKFSAKGNPICKMIIAPGADGRVENAGDTAAIPKEQ</sequence>
<comment type="catalytic activity">
    <reaction evidence="1 9">
        <text>guanosine(46) in tRNA + S-adenosyl-L-methionine = N(7)-methylguanosine(46) in tRNA + S-adenosyl-L-homocysteine</text>
        <dbReference type="Rhea" id="RHEA:42708"/>
        <dbReference type="Rhea" id="RHEA-COMP:10188"/>
        <dbReference type="Rhea" id="RHEA-COMP:10189"/>
        <dbReference type="ChEBI" id="CHEBI:57856"/>
        <dbReference type="ChEBI" id="CHEBI:59789"/>
        <dbReference type="ChEBI" id="CHEBI:74269"/>
        <dbReference type="ChEBI" id="CHEBI:74480"/>
        <dbReference type="EC" id="2.1.1.33"/>
    </reaction>
</comment>
<dbReference type="PANTHER" id="PTHR23417:SF14">
    <property type="entry name" value="PENTACOTRIPEPTIDE-REPEAT REGION OF PRORP DOMAIN-CONTAINING PROTEIN"/>
    <property type="match status" value="1"/>
</dbReference>
<feature type="binding site" evidence="9">
    <location>
        <position position="59"/>
    </location>
    <ligand>
        <name>S-adenosyl-L-methionine</name>
        <dbReference type="ChEBI" id="CHEBI:59789"/>
    </ligand>
</feature>
<comment type="function">
    <text evidence="2 9">Catalyzes the formation of N(7)-methylguanine at position 46 (m7G46) in tRNA.</text>
</comment>
<dbReference type="EC" id="2.1.1.33" evidence="9"/>
<keyword evidence="5 9" id="KW-0949">S-adenosyl-L-methionine</keyword>
<dbReference type="Pfam" id="PF02390">
    <property type="entry name" value="Methyltransf_4"/>
    <property type="match status" value="1"/>
</dbReference>
<dbReference type="AlphaFoldDB" id="C6LI45"/>
<dbReference type="eggNOG" id="COG0220">
    <property type="taxonomic scope" value="Bacteria"/>
</dbReference>
<evidence type="ECO:0000256" key="5">
    <source>
        <dbReference type="ARBA" id="ARBA00022691"/>
    </source>
</evidence>
<feature type="binding site" evidence="9">
    <location>
        <position position="135"/>
    </location>
    <ligand>
        <name>S-adenosyl-L-methionine</name>
        <dbReference type="ChEBI" id="CHEBI:59789"/>
    </ligand>
</feature>
<protein>
    <recommendedName>
        <fullName evidence="9">tRNA (guanine-N(7)-)-methyltransferase</fullName>
        <ecNumber evidence="9">2.1.1.33</ecNumber>
    </recommendedName>
    <alternativeName>
        <fullName evidence="9">tRNA (guanine(46)-N(7))-methyltransferase</fullName>
    </alternativeName>
    <alternativeName>
        <fullName evidence="9">tRNA(m7G46)-methyltransferase</fullName>
    </alternativeName>
</protein>
<dbReference type="EMBL" id="ACCL02000016">
    <property type="protein sequence ID" value="EET59700.1"/>
    <property type="molecule type" value="Genomic_DNA"/>
</dbReference>
<dbReference type="InterPro" id="IPR029063">
    <property type="entry name" value="SAM-dependent_MTases_sf"/>
</dbReference>
<keyword evidence="4 9" id="KW-0808">Transferase</keyword>
<comment type="caution">
    <text evidence="10">The sequence shown here is derived from an EMBL/GenBank/DDBJ whole genome shotgun (WGS) entry which is preliminary data.</text>
</comment>
<evidence type="ECO:0000256" key="2">
    <source>
        <dbReference type="ARBA" id="ARBA00003015"/>
    </source>
</evidence>
<feature type="binding site" evidence="9">
    <location>
        <position position="113"/>
    </location>
    <ligand>
        <name>S-adenosyl-L-methionine</name>
        <dbReference type="ChEBI" id="CHEBI:59789"/>
    </ligand>
</feature>
<evidence type="ECO:0000256" key="4">
    <source>
        <dbReference type="ARBA" id="ARBA00022679"/>
    </source>
</evidence>
<feature type="binding site" evidence="9">
    <location>
        <begin position="210"/>
        <end position="213"/>
    </location>
    <ligand>
        <name>substrate</name>
    </ligand>
</feature>
<evidence type="ECO:0000313" key="11">
    <source>
        <dbReference type="Proteomes" id="UP000005561"/>
    </source>
</evidence>
<dbReference type="STRING" id="168384.SAMN05660368_02610"/>
<dbReference type="GO" id="GO:0043527">
    <property type="term" value="C:tRNA methyltransferase complex"/>
    <property type="evidence" value="ECO:0007669"/>
    <property type="project" value="TreeGrafter"/>
</dbReference>
<keyword evidence="3 9" id="KW-0489">Methyltransferase</keyword>
<dbReference type="HAMAP" id="MF_01057">
    <property type="entry name" value="tRNA_methyltr_TrmB"/>
    <property type="match status" value="1"/>
</dbReference>
<dbReference type="Gene3D" id="3.40.50.150">
    <property type="entry name" value="Vaccinia Virus protein VP39"/>
    <property type="match status" value="1"/>
</dbReference>
<dbReference type="NCBIfam" id="NF001080">
    <property type="entry name" value="PRK00121.2-2"/>
    <property type="match status" value="1"/>
</dbReference>
<dbReference type="PROSITE" id="PS51625">
    <property type="entry name" value="SAM_MT_TRMB"/>
    <property type="match status" value="1"/>
</dbReference>
<keyword evidence="11" id="KW-1185">Reference proteome</keyword>
<evidence type="ECO:0000256" key="7">
    <source>
        <dbReference type="ARBA" id="ARBA00060552"/>
    </source>
</evidence>